<comment type="caution">
    <text evidence="1">The sequence shown here is derived from an EMBL/GenBank/DDBJ whole genome shotgun (WGS) entry which is preliminary data.</text>
</comment>
<organism evidence="1 2">
    <name type="scientific">Candidatus Kaiserbacteria bacterium RIFCSPLOWO2_01_FULL_54_20</name>
    <dbReference type="NCBI Taxonomy" id="1798513"/>
    <lineage>
        <taxon>Bacteria</taxon>
        <taxon>Candidatus Kaiseribacteriota</taxon>
    </lineage>
</organism>
<dbReference type="Proteomes" id="UP000178427">
    <property type="component" value="Unassembled WGS sequence"/>
</dbReference>
<accession>A0A1F6EJ76</accession>
<name>A0A1F6EJ76_9BACT</name>
<proteinExistence type="predicted"/>
<sequence>MTKIKQLHSRNVALIAGTLLVLVIGFAAITSADERGERGERKERDNRGPGNGMLSIAAKLNIFAPDLKVRIDNENDVRVQGATVVATSTSGFTATTISPPLTFIVQTDATTRFNIKGVGNGTIANVAIGDTVNFRGVALSGTTTSTWTVKATHVEGKTRHQKLLKPFATTTMHVKATTTAQMQIDALTRVIERLQAMIDQMKIRFGL</sequence>
<dbReference type="EMBL" id="MFMA01000046">
    <property type="protein sequence ID" value="OGG73667.1"/>
    <property type="molecule type" value="Genomic_DNA"/>
</dbReference>
<dbReference type="STRING" id="1798513.A3A40_03325"/>
<evidence type="ECO:0000313" key="2">
    <source>
        <dbReference type="Proteomes" id="UP000178427"/>
    </source>
</evidence>
<protein>
    <recommendedName>
        <fullName evidence="3">DUF5666 domain-containing protein</fullName>
    </recommendedName>
</protein>
<dbReference type="AlphaFoldDB" id="A0A1F6EJ76"/>
<evidence type="ECO:0008006" key="3">
    <source>
        <dbReference type="Google" id="ProtNLM"/>
    </source>
</evidence>
<evidence type="ECO:0000313" key="1">
    <source>
        <dbReference type="EMBL" id="OGG73667.1"/>
    </source>
</evidence>
<reference evidence="1 2" key="1">
    <citation type="journal article" date="2016" name="Nat. Commun.">
        <title>Thousands of microbial genomes shed light on interconnected biogeochemical processes in an aquifer system.</title>
        <authorList>
            <person name="Anantharaman K."/>
            <person name="Brown C.T."/>
            <person name="Hug L.A."/>
            <person name="Sharon I."/>
            <person name="Castelle C.J."/>
            <person name="Probst A.J."/>
            <person name="Thomas B.C."/>
            <person name="Singh A."/>
            <person name="Wilkins M.J."/>
            <person name="Karaoz U."/>
            <person name="Brodie E.L."/>
            <person name="Williams K.H."/>
            <person name="Hubbard S.S."/>
            <person name="Banfield J.F."/>
        </authorList>
    </citation>
    <scope>NUCLEOTIDE SEQUENCE [LARGE SCALE GENOMIC DNA]</scope>
</reference>
<gene>
    <name evidence="1" type="ORF">A3A40_03325</name>
</gene>